<sequence>MRLMGCMVGHSSTVGDEEREQRKVNKQIEEQLQKDKQLLRATHRLLLLGAGESGKSTIVKQMRILHINGFSEREKKEKTCDIRKNVRDSIEVRRRCVFLFTPHRLAAIICMAHRSLFVILKAMEEIDPPVQLDDPSNEPSKEYLLTTACAPDFDYPQIFYDHVEKCWADRGVQSCYERSNEYQLIDCAKYFLDKVADIRQADYNPSEQDILRCRVMTTGIFETKFEVDKVRFQ</sequence>
<reference evidence="9" key="1">
    <citation type="submission" date="2023-03" db="UniProtKB">
        <authorList>
            <consortium name="WormBaseParasite"/>
        </authorList>
    </citation>
    <scope>IDENTIFICATION</scope>
</reference>
<feature type="binding site" evidence="7">
    <location>
        <position position="56"/>
    </location>
    <ligand>
        <name>Mg(2+)</name>
        <dbReference type="ChEBI" id="CHEBI:18420"/>
    </ligand>
</feature>
<dbReference type="GO" id="GO:0031683">
    <property type="term" value="F:G-protein beta/gamma-subunit complex binding"/>
    <property type="evidence" value="ECO:0007669"/>
    <property type="project" value="InterPro"/>
</dbReference>
<keyword evidence="7" id="KW-0479">Metal-binding</keyword>
<dbReference type="InterPro" id="IPR001019">
    <property type="entry name" value="Gprotein_alpha_su"/>
</dbReference>
<dbReference type="GO" id="GO:0003924">
    <property type="term" value="F:GTPase activity"/>
    <property type="evidence" value="ECO:0007669"/>
    <property type="project" value="InterPro"/>
</dbReference>
<evidence type="ECO:0000256" key="2">
    <source>
        <dbReference type="ARBA" id="ARBA00022741"/>
    </source>
</evidence>
<evidence type="ECO:0000256" key="7">
    <source>
        <dbReference type="PIRSR" id="PIRSR601019-2"/>
    </source>
</evidence>
<evidence type="ECO:0000256" key="6">
    <source>
        <dbReference type="PIRSR" id="PIRSR601019-1"/>
    </source>
</evidence>
<dbReference type="GO" id="GO:0005834">
    <property type="term" value="C:heterotrimeric G-protein complex"/>
    <property type="evidence" value="ECO:0007669"/>
    <property type="project" value="TreeGrafter"/>
</dbReference>
<accession>A0A9J2PG31</accession>
<name>A0A9J2PG31_ASCLU</name>
<dbReference type="Pfam" id="PF00503">
    <property type="entry name" value="G-alpha"/>
    <property type="match status" value="1"/>
</dbReference>
<evidence type="ECO:0000256" key="4">
    <source>
        <dbReference type="ARBA" id="ARBA00023224"/>
    </source>
</evidence>
<dbReference type="FunFam" id="3.40.50.300:FF:000720">
    <property type="entry name" value="Guanine nucleotide-binding protein G(k) subunit alpha"/>
    <property type="match status" value="1"/>
</dbReference>
<dbReference type="Gene3D" id="1.10.400.10">
    <property type="entry name" value="GI Alpha 1, domain 2-like"/>
    <property type="match status" value="1"/>
</dbReference>
<dbReference type="WBParaSite" id="ALUE_0000895001-mRNA-1">
    <property type="protein sequence ID" value="ALUE_0000895001-mRNA-1"/>
    <property type="gene ID" value="ALUE_0000895001"/>
</dbReference>
<dbReference type="GO" id="GO:0007606">
    <property type="term" value="P:sensory perception of chemical stimulus"/>
    <property type="evidence" value="ECO:0007669"/>
    <property type="project" value="TreeGrafter"/>
</dbReference>
<evidence type="ECO:0000313" key="8">
    <source>
        <dbReference type="Proteomes" id="UP000036681"/>
    </source>
</evidence>
<dbReference type="SUPFAM" id="SSF47895">
    <property type="entry name" value="Transducin (alpha subunit), insertion domain"/>
    <property type="match status" value="1"/>
</dbReference>
<dbReference type="PANTHER" id="PTHR10218">
    <property type="entry name" value="GTP-BINDING PROTEIN ALPHA SUBUNIT"/>
    <property type="match status" value="1"/>
</dbReference>
<keyword evidence="8" id="KW-1185">Reference proteome</keyword>
<organism evidence="8 9">
    <name type="scientific">Ascaris lumbricoides</name>
    <name type="common">Giant roundworm</name>
    <dbReference type="NCBI Taxonomy" id="6252"/>
    <lineage>
        <taxon>Eukaryota</taxon>
        <taxon>Metazoa</taxon>
        <taxon>Ecdysozoa</taxon>
        <taxon>Nematoda</taxon>
        <taxon>Chromadorea</taxon>
        <taxon>Rhabditida</taxon>
        <taxon>Spirurina</taxon>
        <taxon>Ascaridomorpha</taxon>
        <taxon>Ascaridoidea</taxon>
        <taxon>Ascarididae</taxon>
        <taxon>Ascaris</taxon>
    </lineage>
</organism>
<dbReference type="Proteomes" id="UP000036681">
    <property type="component" value="Unplaced"/>
</dbReference>
<dbReference type="InterPro" id="IPR011025">
    <property type="entry name" value="GproteinA_insert"/>
</dbReference>
<evidence type="ECO:0000256" key="5">
    <source>
        <dbReference type="ARBA" id="ARBA00042247"/>
    </source>
</evidence>
<keyword evidence="7" id="KW-0460">Magnesium</keyword>
<keyword evidence="3 6" id="KW-0342">GTP-binding</keyword>
<evidence type="ECO:0000256" key="3">
    <source>
        <dbReference type="ARBA" id="ARBA00023134"/>
    </source>
</evidence>
<protein>
    <recommendedName>
        <fullName evidence="5">Adenylate cyclase-stimulating G alpha protein</fullName>
    </recommendedName>
</protein>
<feature type="binding site" evidence="6">
    <location>
        <begin position="211"/>
        <end position="217"/>
    </location>
    <ligand>
        <name>GTP</name>
        <dbReference type="ChEBI" id="CHEBI:37565"/>
    </ligand>
</feature>
<dbReference type="PRINTS" id="PR00318">
    <property type="entry name" value="GPROTEINA"/>
</dbReference>
<dbReference type="AlphaFoldDB" id="A0A9J2PG31"/>
<dbReference type="GO" id="GO:0046872">
    <property type="term" value="F:metal ion binding"/>
    <property type="evidence" value="ECO:0007669"/>
    <property type="project" value="UniProtKB-KW"/>
</dbReference>
<dbReference type="InterPro" id="IPR027417">
    <property type="entry name" value="P-loop_NTPase"/>
</dbReference>
<dbReference type="SMART" id="SM00275">
    <property type="entry name" value="G_alpha"/>
    <property type="match status" value="1"/>
</dbReference>
<feature type="binding site" evidence="7">
    <location>
        <position position="217"/>
    </location>
    <ligand>
        <name>Mg(2+)</name>
        <dbReference type="ChEBI" id="CHEBI:18420"/>
    </ligand>
</feature>
<evidence type="ECO:0000256" key="1">
    <source>
        <dbReference type="ARBA" id="ARBA00011356"/>
    </source>
</evidence>
<keyword evidence="4" id="KW-0807">Transducer</keyword>
<keyword evidence="2 6" id="KW-0547">Nucleotide-binding</keyword>
<dbReference type="GO" id="GO:0005737">
    <property type="term" value="C:cytoplasm"/>
    <property type="evidence" value="ECO:0007669"/>
    <property type="project" value="TreeGrafter"/>
</dbReference>
<dbReference type="GO" id="GO:0005525">
    <property type="term" value="F:GTP binding"/>
    <property type="evidence" value="ECO:0007669"/>
    <property type="project" value="UniProtKB-KW"/>
</dbReference>
<dbReference type="Gene3D" id="3.40.50.300">
    <property type="entry name" value="P-loop containing nucleotide triphosphate hydrolases"/>
    <property type="match status" value="1"/>
</dbReference>
<dbReference type="PANTHER" id="PTHR10218:SF212">
    <property type="entry name" value="G PROTEIN ALPHA S SUBUNIT"/>
    <property type="match status" value="1"/>
</dbReference>
<proteinExistence type="predicted"/>
<dbReference type="FunFam" id="1.10.400.10:FF:000003">
    <property type="entry name" value="Guanine nucleotide-binding protein G(S) subunit alpha"/>
    <property type="match status" value="1"/>
</dbReference>
<dbReference type="SUPFAM" id="SSF52540">
    <property type="entry name" value="P-loop containing nucleoside triphosphate hydrolases"/>
    <property type="match status" value="1"/>
</dbReference>
<feature type="binding site" evidence="6">
    <location>
        <begin position="52"/>
        <end position="57"/>
    </location>
    <ligand>
        <name>GTP</name>
        <dbReference type="ChEBI" id="CHEBI:37565"/>
    </ligand>
</feature>
<dbReference type="GO" id="GO:0001664">
    <property type="term" value="F:G protein-coupled receptor binding"/>
    <property type="evidence" value="ECO:0007669"/>
    <property type="project" value="TreeGrafter"/>
</dbReference>
<dbReference type="PROSITE" id="PS51882">
    <property type="entry name" value="G_ALPHA"/>
    <property type="match status" value="1"/>
</dbReference>
<dbReference type="GO" id="GO:0007191">
    <property type="term" value="P:adenylate cyclase-activating dopamine receptor signaling pathway"/>
    <property type="evidence" value="ECO:0007669"/>
    <property type="project" value="TreeGrafter"/>
</dbReference>
<evidence type="ECO:0000313" key="9">
    <source>
        <dbReference type="WBParaSite" id="ALUE_0000895001-mRNA-1"/>
    </source>
</evidence>
<comment type="subunit">
    <text evidence="1">G proteins are composed of 3 units; alpha, beta and gamma. The alpha chain contains the guanine nucleotide binding site.</text>
</comment>